<evidence type="ECO:0000313" key="1">
    <source>
        <dbReference type="EMBL" id="RUT06474.1"/>
    </source>
</evidence>
<proteinExistence type="predicted"/>
<reference evidence="1" key="1">
    <citation type="submission" date="2018-12" db="EMBL/GenBank/DDBJ databases">
        <authorList>
            <person name="Will S."/>
            <person name="Neumann-Schaal M."/>
            <person name="Henke P."/>
        </authorList>
    </citation>
    <scope>NUCLEOTIDE SEQUENCE</scope>
    <source>
        <strain evidence="1">PCC 7102</strain>
    </source>
</reference>
<reference evidence="1" key="2">
    <citation type="journal article" date="2019" name="Genome Biol. Evol.">
        <title>Day and night: Metabolic profiles and evolutionary relationships of six axenic non-marine cyanobacteria.</title>
        <authorList>
            <person name="Will S.E."/>
            <person name="Henke P."/>
            <person name="Boedeker C."/>
            <person name="Huang S."/>
            <person name="Brinkmann H."/>
            <person name="Rohde M."/>
            <person name="Jarek M."/>
            <person name="Friedl T."/>
            <person name="Seufert S."/>
            <person name="Schumacher M."/>
            <person name="Overmann J."/>
            <person name="Neumann-Schaal M."/>
            <person name="Petersen J."/>
        </authorList>
    </citation>
    <scope>NUCLEOTIDE SEQUENCE [LARGE SCALE GENOMIC DNA]</scope>
    <source>
        <strain evidence="1">PCC 7102</strain>
    </source>
</reference>
<dbReference type="AlphaFoldDB" id="A0A3S1APS2"/>
<dbReference type="Proteomes" id="UP000271624">
    <property type="component" value="Unassembled WGS sequence"/>
</dbReference>
<sequence length="213" mass="24848">MYVLQVTLQDEIAFAYEGTTKGKKCFKFPASLFHAKVYKSRKGAEKACDKFKTENGACQDIIDISIREVTQEDIEQSIIDSVNRYLKSELESLNRECQANLSVSKIMKYKLAWMLVNLKQNDLVYHCAYTTTGWKCKIVEIEEIKYSSLKVKDTYYKRIYGTPEMKKLPIHGILERVLPCNDEIVNYFTKLTPLQSLLSDNFNIDQYRKLDKY</sequence>
<dbReference type="RefSeq" id="WP_127081283.1">
    <property type="nucleotide sequence ID" value="NZ_RSCL01000006.1"/>
</dbReference>
<keyword evidence="2" id="KW-1185">Reference proteome</keyword>
<dbReference type="OrthoDB" id="9985137at2"/>
<organism evidence="1 2">
    <name type="scientific">Dulcicalothrix desertica PCC 7102</name>
    <dbReference type="NCBI Taxonomy" id="232991"/>
    <lineage>
        <taxon>Bacteria</taxon>
        <taxon>Bacillati</taxon>
        <taxon>Cyanobacteriota</taxon>
        <taxon>Cyanophyceae</taxon>
        <taxon>Nostocales</taxon>
        <taxon>Calotrichaceae</taxon>
        <taxon>Dulcicalothrix</taxon>
    </lineage>
</organism>
<name>A0A3S1APS2_9CYAN</name>
<gene>
    <name evidence="1" type="ORF">DSM106972_027310</name>
</gene>
<accession>A0A3S1APS2</accession>
<comment type="caution">
    <text evidence="1">The sequence shown here is derived from an EMBL/GenBank/DDBJ whole genome shotgun (WGS) entry which is preliminary data.</text>
</comment>
<evidence type="ECO:0000313" key="2">
    <source>
        <dbReference type="Proteomes" id="UP000271624"/>
    </source>
</evidence>
<protein>
    <submittedName>
        <fullName evidence="1">Uncharacterized protein</fullName>
    </submittedName>
</protein>
<dbReference type="EMBL" id="RSCL01000006">
    <property type="protein sequence ID" value="RUT06474.1"/>
    <property type="molecule type" value="Genomic_DNA"/>
</dbReference>